<accession>A0A2M7W489</accession>
<reference evidence="6" key="1">
    <citation type="submission" date="2017-09" db="EMBL/GenBank/DDBJ databases">
        <title>Depth-based differentiation of microbial function through sediment-hosted aquifers and enrichment of novel symbionts in the deep terrestrial subsurface.</title>
        <authorList>
            <person name="Probst A.J."/>
            <person name="Ladd B."/>
            <person name="Jarett J.K."/>
            <person name="Geller-Mcgrath D.E."/>
            <person name="Sieber C.M.K."/>
            <person name="Emerson J.B."/>
            <person name="Anantharaman K."/>
            <person name="Thomas B.C."/>
            <person name="Malmstrom R."/>
            <person name="Stieglmeier M."/>
            <person name="Klingl A."/>
            <person name="Woyke T."/>
            <person name="Ryan C.M."/>
            <person name="Banfield J.F."/>
        </authorList>
    </citation>
    <scope>NUCLEOTIDE SEQUENCE [LARGE SCALE GENOMIC DNA]</scope>
</reference>
<name>A0A2M7W489_9BACT</name>
<dbReference type="Pfam" id="PF00456">
    <property type="entry name" value="Transketolase_N"/>
    <property type="match status" value="1"/>
</dbReference>
<evidence type="ECO:0000256" key="2">
    <source>
        <dbReference type="ARBA" id="ARBA00007131"/>
    </source>
</evidence>
<comment type="caution">
    <text evidence="5">The sequence shown here is derived from an EMBL/GenBank/DDBJ whole genome shotgun (WGS) entry which is preliminary data.</text>
</comment>
<dbReference type="Gene3D" id="3.40.50.970">
    <property type="match status" value="1"/>
</dbReference>
<evidence type="ECO:0000313" key="5">
    <source>
        <dbReference type="EMBL" id="PJA20497.1"/>
    </source>
</evidence>
<evidence type="ECO:0000256" key="1">
    <source>
        <dbReference type="ARBA" id="ARBA00001964"/>
    </source>
</evidence>
<dbReference type="InterPro" id="IPR005474">
    <property type="entry name" value="Transketolase_N"/>
</dbReference>
<dbReference type="EMBL" id="PFQF01000026">
    <property type="protein sequence ID" value="PJA20497.1"/>
    <property type="molecule type" value="Genomic_DNA"/>
</dbReference>
<protein>
    <submittedName>
        <fullName evidence="5">Transketolase</fullName>
    </submittedName>
</protein>
<evidence type="ECO:0000313" key="6">
    <source>
        <dbReference type="Proteomes" id="UP000230137"/>
    </source>
</evidence>
<proteinExistence type="inferred from homology"/>
<keyword evidence="3" id="KW-0786">Thiamine pyrophosphate</keyword>
<dbReference type="AlphaFoldDB" id="A0A2M7W489"/>
<comment type="cofactor">
    <cofactor evidence="1">
        <name>thiamine diphosphate</name>
        <dbReference type="ChEBI" id="CHEBI:58937"/>
    </cofactor>
</comment>
<dbReference type="InterPro" id="IPR029061">
    <property type="entry name" value="THDP-binding"/>
</dbReference>
<dbReference type="PANTHER" id="PTHR47514">
    <property type="entry name" value="TRANSKETOLASE N-TERMINAL SECTION-RELATED"/>
    <property type="match status" value="1"/>
</dbReference>
<sequence>MNIEQLSLHANSVRENIIKMLYSAGSGHSAGPLGMADIFVALYFKLLKIDPSQPRWSERDRVILSNGHICPVWYATLAEKGYFDKKELLNLRKIGSFLQGHPKRNLTYGIENSSGPLGQGFSQAVGVALAGKIDKKDYYTYCLSSDGEHNEGQVWEAIMFSAKEKLSKLIVIIDRNYIQIDGFTENVMPMDEMLDKYQAFNWHVQEIDGHNFMEIIEAVENAKAVFDRPSCIIARTIPGKGVSFMENDFNWHGKPPNKEEEMKSLHDLRTLKGRIKSEHQ</sequence>
<feature type="domain" description="Transketolase N-terminal" evidence="4">
    <location>
        <begin position="10"/>
        <end position="265"/>
    </location>
</feature>
<organism evidence="5 6">
    <name type="scientific">Candidatus Berkelbacteria bacterium CG_4_10_14_0_2_um_filter_35_9_33_12</name>
    <dbReference type="NCBI Taxonomy" id="1974499"/>
    <lineage>
        <taxon>Bacteria</taxon>
        <taxon>Candidatus Berkelbacteria</taxon>
    </lineage>
</organism>
<dbReference type="Proteomes" id="UP000230137">
    <property type="component" value="Unassembled WGS sequence"/>
</dbReference>
<dbReference type="CDD" id="cd02012">
    <property type="entry name" value="TPP_TK"/>
    <property type="match status" value="1"/>
</dbReference>
<evidence type="ECO:0000259" key="4">
    <source>
        <dbReference type="Pfam" id="PF00456"/>
    </source>
</evidence>
<dbReference type="SUPFAM" id="SSF52518">
    <property type="entry name" value="Thiamin diphosphate-binding fold (THDP-binding)"/>
    <property type="match status" value="1"/>
</dbReference>
<dbReference type="PANTHER" id="PTHR47514:SF1">
    <property type="entry name" value="TRANSKETOLASE N-TERMINAL SECTION-RELATED"/>
    <property type="match status" value="1"/>
</dbReference>
<comment type="similarity">
    <text evidence="2">Belongs to the transketolase family.</text>
</comment>
<gene>
    <name evidence="5" type="ORF">COX60_01395</name>
</gene>
<evidence type="ECO:0000256" key="3">
    <source>
        <dbReference type="ARBA" id="ARBA00023052"/>
    </source>
</evidence>